<reference evidence="2 3" key="1">
    <citation type="submission" date="2024-01" db="EMBL/GenBank/DDBJ databases">
        <title>The complete chloroplast genome sequence of Lithospermum erythrorhizon: insights into the phylogenetic relationship among Boraginaceae species and the maternal lineages of purple gromwells.</title>
        <authorList>
            <person name="Okada T."/>
            <person name="Watanabe K."/>
        </authorList>
    </citation>
    <scope>NUCLEOTIDE SEQUENCE [LARGE SCALE GENOMIC DNA]</scope>
</reference>
<dbReference type="Proteomes" id="UP001454036">
    <property type="component" value="Unassembled WGS sequence"/>
</dbReference>
<feature type="region of interest" description="Disordered" evidence="1">
    <location>
        <begin position="1"/>
        <end position="25"/>
    </location>
</feature>
<accession>A0AAV3R6C8</accession>
<organism evidence="2 3">
    <name type="scientific">Lithospermum erythrorhizon</name>
    <name type="common">Purple gromwell</name>
    <name type="synonym">Lithospermum officinale var. erythrorhizon</name>
    <dbReference type="NCBI Taxonomy" id="34254"/>
    <lineage>
        <taxon>Eukaryota</taxon>
        <taxon>Viridiplantae</taxon>
        <taxon>Streptophyta</taxon>
        <taxon>Embryophyta</taxon>
        <taxon>Tracheophyta</taxon>
        <taxon>Spermatophyta</taxon>
        <taxon>Magnoliopsida</taxon>
        <taxon>eudicotyledons</taxon>
        <taxon>Gunneridae</taxon>
        <taxon>Pentapetalae</taxon>
        <taxon>asterids</taxon>
        <taxon>lamiids</taxon>
        <taxon>Boraginales</taxon>
        <taxon>Boraginaceae</taxon>
        <taxon>Boraginoideae</taxon>
        <taxon>Lithospermeae</taxon>
        <taxon>Lithospermum</taxon>
    </lineage>
</organism>
<protein>
    <submittedName>
        <fullName evidence="2">Uncharacterized protein</fullName>
    </submittedName>
</protein>
<proteinExistence type="predicted"/>
<evidence type="ECO:0000313" key="2">
    <source>
        <dbReference type="EMBL" id="GAA0171914.1"/>
    </source>
</evidence>
<dbReference type="EMBL" id="BAABME010007878">
    <property type="protein sequence ID" value="GAA0171914.1"/>
    <property type="molecule type" value="Genomic_DNA"/>
</dbReference>
<dbReference type="AlphaFoldDB" id="A0AAV3R6C8"/>
<keyword evidence="3" id="KW-1185">Reference proteome</keyword>
<name>A0AAV3R6C8_LITER</name>
<sequence>MEDDDVDGEKSHDEINIEENVIGEEDTPIIQERVSDYSATEVTDIADVVEPSITTTVKDIKGNTAEPFVISEEHVEINYGSAPGDVIVSCVEDMMIENIEGPSTEGLGVNVDTSVKDTVDGMKDSTSIGGDVLQPSVNDSVIDTGMKGIDANIPSVEDVKNATVEATKNVTLSVIDIGVDTVDQDGDDTLNVDVEDVIPERRARKAT</sequence>
<comment type="caution">
    <text evidence="2">The sequence shown here is derived from an EMBL/GenBank/DDBJ whole genome shotgun (WGS) entry which is preliminary data.</text>
</comment>
<gene>
    <name evidence="2" type="ORF">LIER_25845</name>
</gene>
<evidence type="ECO:0000256" key="1">
    <source>
        <dbReference type="SAM" id="MobiDB-lite"/>
    </source>
</evidence>
<evidence type="ECO:0000313" key="3">
    <source>
        <dbReference type="Proteomes" id="UP001454036"/>
    </source>
</evidence>